<reference evidence="2 3" key="1">
    <citation type="submission" date="2021-01" db="EMBL/GenBank/DDBJ databases">
        <title>Whole genome shotgun sequence of Actinoplanes palleronii NBRC 14916.</title>
        <authorList>
            <person name="Komaki H."/>
            <person name="Tamura T."/>
        </authorList>
    </citation>
    <scope>NUCLEOTIDE SEQUENCE [LARGE SCALE GENOMIC DNA]</scope>
    <source>
        <strain evidence="2 3">NBRC 14916</strain>
    </source>
</reference>
<dbReference type="Gene3D" id="3.40.630.30">
    <property type="match status" value="1"/>
</dbReference>
<dbReference type="Proteomes" id="UP000624709">
    <property type="component" value="Unassembled WGS sequence"/>
</dbReference>
<dbReference type="RefSeq" id="WP_203825857.1">
    <property type="nucleotide sequence ID" value="NZ_BAAATY010000014.1"/>
</dbReference>
<sequence>MTEIVLAGPADRTNALATLVPAFVADPVLRWLFPADDTYPEHATAFFGHLFDARVRRHAVWLAEGGAAVAMWDPPGADPDPLELELPAEVRERVSTYDHAVHGIMPAGPHWYLGTLATHPERTGRRLGHTVMAAGLRRAAEDGLPAVLETSTEGNVRMYERAGWKLIASITDPLPVWVLAHGL</sequence>
<comment type="caution">
    <text evidence="2">The sequence shown here is derived from an EMBL/GenBank/DDBJ whole genome shotgun (WGS) entry which is preliminary data.</text>
</comment>
<accession>A0ABQ4BAC4</accession>
<dbReference type="InterPro" id="IPR016181">
    <property type="entry name" value="Acyl_CoA_acyltransferase"/>
</dbReference>
<dbReference type="InterPro" id="IPR000182">
    <property type="entry name" value="GNAT_dom"/>
</dbReference>
<dbReference type="InterPro" id="IPR052523">
    <property type="entry name" value="Trichothecene_AcTrans"/>
</dbReference>
<dbReference type="PANTHER" id="PTHR42791">
    <property type="entry name" value="GNAT FAMILY ACETYLTRANSFERASE"/>
    <property type="match status" value="1"/>
</dbReference>
<name>A0ABQ4BAC4_9ACTN</name>
<dbReference type="PROSITE" id="PS51186">
    <property type="entry name" value="GNAT"/>
    <property type="match status" value="1"/>
</dbReference>
<dbReference type="PANTHER" id="PTHR42791:SF1">
    <property type="entry name" value="N-ACETYLTRANSFERASE DOMAIN-CONTAINING PROTEIN"/>
    <property type="match status" value="1"/>
</dbReference>
<proteinExistence type="predicted"/>
<dbReference type="SUPFAM" id="SSF55729">
    <property type="entry name" value="Acyl-CoA N-acyltransferases (Nat)"/>
    <property type="match status" value="1"/>
</dbReference>
<evidence type="ECO:0000259" key="1">
    <source>
        <dbReference type="PROSITE" id="PS51186"/>
    </source>
</evidence>
<dbReference type="CDD" id="cd04301">
    <property type="entry name" value="NAT_SF"/>
    <property type="match status" value="1"/>
</dbReference>
<evidence type="ECO:0000313" key="3">
    <source>
        <dbReference type="Proteomes" id="UP000624709"/>
    </source>
</evidence>
<evidence type="ECO:0000313" key="2">
    <source>
        <dbReference type="EMBL" id="GIE67346.1"/>
    </source>
</evidence>
<dbReference type="Pfam" id="PF00583">
    <property type="entry name" value="Acetyltransf_1"/>
    <property type="match status" value="1"/>
</dbReference>
<gene>
    <name evidence="2" type="ORF">Apa02nite_034540</name>
</gene>
<keyword evidence="3" id="KW-1185">Reference proteome</keyword>
<organism evidence="2 3">
    <name type="scientific">Actinoplanes palleronii</name>
    <dbReference type="NCBI Taxonomy" id="113570"/>
    <lineage>
        <taxon>Bacteria</taxon>
        <taxon>Bacillati</taxon>
        <taxon>Actinomycetota</taxon>
        <taxon>Actinomycetes</taxon>
        <taxon>Micromonosporales</taxon>
        <taxon>Micromonosporaceae</taxon>
        <taxon>Actinoplanes</taxon>
    </lineage>
</organism>
<dbReference type="EMBL" id="BOMS01000046">
    <property type="protein sequence ID" value="GIE67346.1"/>
    <property type="molecule type" value="Genomic_DNA"/>
</dbReference>
<feature type="domain" description="N-acetyltransferase" evidence="1">
    <location>
        <begin position="53"/>
        <end position="183"/>
    </location>
</feature>
<protein>
    <recommendedName>
        <fullName evidence="1">N-acetyltransferase domain-containing protein</fullName>
    </recommendedName>
</protein>